<dbReference type="EMBL" id="JADGII010000030">
    <property type="protein sequence ID" value="MBF0637616.1"/>
    <property type="molecule type" value="Genomic_DNA"/>
</dbReference>
<evidence type="ECO:0000256" key="1">
    <source>
        <dbReference type="SAM" id="SignalP"/>
    </source>
</evidence>
<name>A0ABR9XVD2_9CHLB</name>
<keyword evidence="3" id="KW-1185">Reference proteome</keyword>
<feature type="signal peptide" evidence="1">
    <location>
        <begin position="1"/>
        <end position="22"/>
    </location>
</feature>
<gene>
    <name evidence="2" type="ORF">INT08_10590</name>
</gene>
<feature type="chain" id="PRO_5045479881" evidence="1">
    <location>
        <begin position="23"/>
        <end position="168"/>
    </location>
</feature>
<evidence type="ECO:0000313" key="2">
    <source>
        <dbReference type="EMBL" id="MBF0637616.1"/>
    </source>
</evidence>
<keyword evidence="1" id="KW-0732">Signal</keyword>
<dbReference type="InterPro" id="IPR007485">
    <property type="entry name" value="LPS_assembly_LptE"/>
</dbReference>
<proteinExistence type="predicted"/>
<accession>A0ABR9XVD2</accession>
<dbReference type="PROSITE" id="PS51257">
    <property type="entry name" value="PROKAR_LIPOPROTEIN"/>
    <property type="match status" value="1"/>
</dbReference>
<protein>
    <submittedName>
        <fullName evidence="2">LptE family protein</fullName>
    </submittedName>
</protein>
<evidence type="ECO:0000313" key="3">
    <source>
        <dbReference type="Proteomes" id="UP000619838"/>
    </source>
</evidence>
<dbReference type="Pfam" id="PF04390">
    <property type="entry name" value="LptE"/>
    <property type="match status" value="1"/>
</dbReference>
<dbReference type="Proteomes" id="UP000619838">
    <property type="component" value="Unassembled WGS sequence"/>
</dbReference>
<organism evidence="2 3">
    <name type="scientific">Prosthecochloris ethylica</name>
    <dbReference type="NCBI Taxonomy" id="2743976"/>
    <lineage>
        <taxon>Bacteria</taxon>
        <taxon>Pseudomonadati</taxon>
        <taxon>Chlorobiota</taxon>
        <taxon>Chlorobiia</taxon>
        <taxon>Chlorobiales</taxon>
        <taxon>Chlorobiaceae</taxon>
        <taxon>Prosthecochloris</taxon>
    </lineage>
</organism>
<comment type="caution">
    <text evidence="2">The sequence shown here is derived from an EMBL/GenBank/DDBJ whole genome shotgun (WGS) entry which is preliminary data.</text>
</comment>
<reference evidence="2 3" key="1">
    <citation type="journal article" date="2020" name="Microorganisms">
        <title>Simultaneous Genome Sequencing of Prosthecochloris ethylica and Desulfuromonas acetoxidans within a Syntrophic Mixture Reveals Unique Pili and Protein Interactions.</title>
        <authorList>
            <person name="Kyndt J.A."/>
            <person name="Van Beeumen J.J."/>
            <person name="Meyer T.E."/>
        </authorList>
    </citation>
    <scope>NUCLEOTIDE SEQUENCE [LARGE SCALE GENOMIC DNA]</scope>
    <source>
        <strain evidence="2 3">N3</strain>
    </source>
</reference>
<dbReference type="RefSeq" id="WP_175187792.1">
    <property type="nucleotide sequence ID" value="NZ_JABVZQ010000021.1"/>
</dbReference>
<sequence>MNRLAALPIMLCMLMLMQGCYSFHGGSVPAHITTVAVPLFEDRTGAGVSQLTIDFTEQLIRHIEARSRLQVGPNRDRADAVVEAEMTSFTDESSQLSSETERALTNRITIVVHARFLDNTTRKPLFPRTSFTGFADYASGDFPGQQKAIDAAVDQITEDLFNRMISIW</sequence>